<dbReference type="EMBL" id="SPHZ02000008">
    <property type="protein sequence ID" value="KAF0902109.1"/>
    <property type="molecule type" value="Genomic_DNA"/>
</dbReference>
<dbReference type="AlphaFoldDB" id="A0A6G1CPR1"/>
<evidence type="ECO:0000313" key="2">
    <source>
        <dbReference type="Proteomes" id="UP000479710"/>
    </source>
</evidence>
<sequence>MTPLYALCSSPTALPPPSVHIHPTLLETKAAPRLAPDSTAPTFGLGFTSVAALTRAPARDPYSPFLPGTLAASGEPSRATYLAAFKTLEAPSTVITTTTGSVMVTSSNTIAGTGSSTPAMALGSASAPPEMVLDKTPASPRTAARVAPFLLGTAFAPSQYSE</sequence>
<comment type="caution">
    <text evidence="1">The sequence shown here is derived from an EMBL/GenBank/DDBJ whole genome shotgun (WGS) entry which is preliminary data.</text>
</comment>
<evidence type="ECO:0000313" key="1">
    <source>
        <dbReference type="EMBL" id="KAF0902109.1"/>
    </source>
</evidence>
<keyword evidence="2" id="KW-1185">Reference proteome</keyword>
<accession>A0A6G1CPR1</accession>
<protein>
    <submittedName>
        <fullName evidence="1">Uncharacterized protein</fullName>
    </submittedName>
</protein>
<organism evidence="1 2">
    <name type="scientific">Oryza meyeriana var. granulata</name>
    <dbReference type="NCBI Taxonomy" id="110450"/>
    <lineage>
        <taxon>Eukaryota</taxon>
        <taxon>Viridiplantae</taxon>
        <taxon>Streptophyta</taxon>
        <taxon>Embryophyta</taxon>
        <taxon>Tracheophyta</taxon>
        <taxon>Spermatophyta</taxon>
        <taxon>Magnoliopsida</taxon>
        <taxon>Liliopsida</taxon>
        <taxon>Poales</taxon>
        <taxon>Poaceae</taxon>
        <taxon>BOP clade</taxon>
        <taxon>Oryzoideae</taxon>
        <taxon>Oryzeae</taxon>
        <taxon>Oryzinae</taxon>
        <taxon>Oryza</taxon>
        <taxon>Oryza meyeriana</taxon>
    </lineage>
</organism>
<dbReference type="Proteomes" id="UP000479710">
    <property type="component" value="Unassembled WGS sequence"/>
</dbReference>
<gene>
    <name evidence="1" type="ORF">E2562_012877</name>
</gene>
<reference evidence="1 2" key="1">
    <citation type="submission" date="2019-11" db="EMBL/GenBank/DDBJ databases">
        <title>Whole genome sequence of Oryza granulata.</title>
        <authorList>
            <person name="Li W."/>
        </authorList>
    </citation>
    <scope>NUCLEOTIDE SEQUENCE [LARGE SCALE GENOMIC DNA]</scope>
    <source>
        <strain evidence="2">cv. Menghai</strain>
        <tissue evidence="1">Leaf</tissue>
    </source>
</reference>
<name>A0A6G1CPR1_9ORYZ</name>
<proteinExistence type="predicted"/>